<sequence length="142" mass="16301">MNKFITTQIAIAIGLVSGTMIISPNVQAATWHKGTPKAIRGNWRHYTTKNGQYTHNIGKSVIWNGNGPWATRKETKIRYYKYNAHYYRVQGIYPGTEFHPEVKLDYLIARNGKTLKLISYNKFVKNHHQTTGLIATYRPAGY</sequence>
<dbReference type="EMBL" id="JAAXLJ010000019">
    <property type="protein sequence ID" value="NLR19160.1"/>
    <property type="molecule type" value="Genomic_DNA"/>
</dbReference>
<evidence type="ECO:0000256" key="1">
    <source>
        <dbReference type="SAM" id="SignalP"/>
    </source>
</evidence>
<feature type="chain" id="PRO_5045303135" description="Surface layer protein A domain-containing protein" evidence="1">
    <location>
        <begin position="29"/>
        <end position="142"/>
    </location>
</feature>
<gene>
    <name evidence="2" type="ORF">HC026_09575</name>
</gene>
<feature type="signal peptide" evidence="1">
    <location>
        <begin position="1"/>
        <end position="28"/>
    </location>
</feature>
<evidence type="ECO:0000313" key="2">
    <source>
        <dbReference type="EMBL" id="NLR19160.1"/>
    </source>
</evidence>
<evidence type="ECO:0008006" key="4">
    <source>
        <dbReference type="Google" id="ProtNLM"/>
    </source>
</evidence>
<reference evidence="2 3" key="1">
    <citation type="submission" date="2020-04" db="EMBL/GenBank/DDBJ databases">
        <title>A novel species of genus Lactobacillus that was isolated from fermented food Zha-chili.</title>
        <authorList>
            <person name="Zhang Z."/>
        </authorList>
    </citation>
    <scope>NUCLEOTIDE SEQUENCE [LARGE SCALE GENOMIC DNA]</scope>
    <source>
        <strain evidence="3">HBUAS51383</strain>
    </source>
</reference>
<dbReference type="RefSeq" id="WP_168925751.1">
    <property type="nucleotide sequence ID" value="NZ_JAAXLJ010000019.1"/>
</dbReference>
<keyword evidence="3" id="KW-1185">Reference proteome</keyword>
<protein>
    <recommendedName>
        <fullName evidence="4">Surface layer protein A domain-containing protein</fullName>
    </recommendedName>
</protein>
<keyword evidence="1" id="KW-0732">Signal</keyword>
<name>A0ABX1L0W0_9LACO</name>
<accession>A0ABX1L0W0</accession>
<comment type="caution">
    <text evidence="2">The sequence shown here is derived from an EMBL/GenBank/DDBJ whole genome shotgun (WGS) entry which is preliminary data.</text>
</comment>
<dbReference type="Proteomes" id="UP000763447">
    <property type="component" value="Unassembled WGS sequence"/>
</dbReference>
<proteinExistence type="predicted"/>
<organism evidence="2 3">
    <name type="scientific">Secundilactobacillus angelensis</name>
    <dbReference type="NCBI Taxonomy" id="2722706"/>
    <lineage>
        <taxon>Bacteria</taxon>
        <taxon>Bacillati</taxon>
        <taxon>Bacillota</taxon>
        <taxon>Bacilli</taxon>
        <taxon>Lactobacillales</taxon>
        <taxon>Lactobacillaceae</taxon>
        <taxon>Secundilactobacillus</taxon>
    </lineage>
</organism>
<evidence type="ECO:0000313" key="3">
    <source>
        <dbReference type="Proteomes" id="UP000763447"/>
    </source>
</evidence>